<keyword evidence="3 5" id="KW-0832">Ubl conjugation</keyword>
<dbReference type="STRING" id="1754191.A0A1Y1VGG7"/>
<dbReference type="GO" id="GO:0034274">
    <property type="term" value="C:Atg12-Atg5-Atg16 complex"/>
    <property type="evidence" value="ECO:0007669"/>
    <property type="project" value="TreeGrafter"/>
</dbReference>
<dbReference type="GO" id="GO:0034727">
    <property type="term" value="P:piecemeal microautophagy of the nucleus"/>
    <property type="evidence" value="ECO:0007669"/>
    <property type="project" value="TreeGrafter"/>
</dbReference>
<reference evidence="8 9" key="2">
    <citation type="submission" date="2016-08" db="EMBL/GenBank/DDBJ databases">
        <title>Pervasive Adenine N6-methylation of Active Genes in Fungi.</title>
        <authorList>
            <consortium name="DOE Joint Genome Institute"/>
            <person name="Mondo S.J."/>
            <person name="Dannebaum R.O."/>
            <person name="Kuo R.C."/>
            <person name="Labutti K."/>
            <person name="Haridas S."/>
            <person name="Kuo A."/>
            <person name="Salamov A."/>
            <person name="Ahrendt S.R."/>
            <person name="Lipzen A."/>
            <person name="Sullivan W."/>
            <person name="Andreopoulos W.B."/>
            <person name="Clum A."/>
            <person name="Lindquist E."/>
            <person name="Daum C."/>
            <person name="Ramamoorthy G.K."/>
            <person name="Gryganskyi A."/>
            <person name="Culley D."/>
            <person name="Magnuson J.K."/>
            <person name="James T.Y."/>
            <person name="O'Malley M.A."/>
            <person name="Stajich J.E."/>
            <person name="Spatafora J.W."/>
            <person name="Visel A."/>
            <person name="Grigoriev I.V."/>
        </authorList>
    </citation>
    <scope>NUCLEOTIDE SEQUENCE [LARGE SCALE GENOMIC DNA]</scope>
    <source>
        <strain evidence="9">finn</strain>
    </source>
</reference>
<gene>
    <name evidence="8" type="ORF">BCR36DRAFT_187952</name>
</gene>
<keyword evidence="9" id="KW-1185">Reference proteome</keyword>
<feature type="domain" description="Autophagy protein ATG5 UblB" evidence="6">
    <location>
        <begin position="122"/>
        <end position="201"/>
    </location>
</feature>
<dbReference type="EMBL" id="MCFH01000009">
    <property type="protein sequence ID" value="ORX55517.1"/>
    <property type="molecule type" value="Genomic_DNA"/>
</dbReference>
<evidence type="ECO:0000256" key="3">
    <source>
        <dbReference type="ARBA" id="ARBA00022843"/>
    </source>
</evidence>
<dbReference type="GO" id="GO:0005776">
    <property type="term" value="C:autophagosome"/>
    <property type="evidence" value="ECO:0007669"/>
    <property type="project" value="TreeGrafter"/>
</dbReference>
<dbReference type="Proteomes" id="UP000193719">
    <property type="component" value="Unassembled WGS sequence"/>
</dbReference>
<dbReference type="InterPro" id="IPR042527">
    <property type="entry name" value="Atg5_UblA_dom_sf"/>
</dbReference>
<dbReference type="Pfam" id="PF20637">
    <property type="entry name" value="ATG5_HBR"/>
    <property type="match status" value="1"/>
</dbReference>
<dbReference type="Gene3D" id="3.10.20.620">
    <property type="match status" value="1"/>
</dbReference>
<keyword evidence="4 5" id="KW-0072">Autophagy</keyword>
<feature type="domain" description="Autophagy protein ATG5 alpha-helical bundle region" evidence="7">
    <location>
        <begin position="59"/>
        <end position="114"/>
    </location>
</feature>
<evidence type="ECO:0000313" key="8">
    <source>
        <dbReference type="EMBL" id="ORX55517.1"/>
    </source>
</evidence>
<dbReference type="InterPro" id="IPR007239">
    <property type="entry name" value="Atg5"/>
</dbReference>
<proteinExistence type="inferred from homology"/>
<dbReference type="Pfam" id="PF04106">
    <property type="entry name" value="ATG5_UblB"/>
    <property type="match status" value="1"/>
</dbReference>
<dbReference type="AlphaFoldDB" id="A0A1Y1VGG7"/>
<name>A0A1Y1VGG7_9FUNG</name>
<evidence type="ECO:0000256" key="2">
    <source>
        <dbReference type="ARBA" id="ARBA00022499"/>
    </source>
</evidence>
<sequence length="206" mass="24560">MVLYKLMYTNVYNKHYAVGLLYDIFENSQNSEKSILPWEITIHFSDFPKNKLLKFKNLDTLKDTYFTTLKESDYMRYGNANKIMCLSLEDQSSLWNSLCKLDFKNFWNINSKLLANTPWLNISARIYYNNTVIQERFVDINEEGITLKNLILSWCSEDFNENSNFDNYRFILHGLNISIDTPLLWLGQYLSYPDNWLHIVIKQIKE</sequence>
<comment type="subcellular location">
    <subcellularLocation>
        <location evidence="5">Preautophagosomal structure membrane</location>
        <topology evidence="5">Peripheral membrane protein</topology>
    </subcellularLocation>
</comment>
<organism evidence="8 9">
    <name type="scientific">Piromyces finnis</name>
    <dbReference type="NCBI Taxonomy" id="1754191"/>
    <lineage>
        <taxon>Eukaryota</taxon>
        <taxon>Fungi</taxon>
        <taxon>Fungi incertae sedis</taxon>
        <taxon>Chytridiomycota</taxon>
        <taxon>Chytridiomycota incertae sedis</taxon>
        <taxon>Neocallimastigomycetes</taxon>
        <taxon>Neocallimastigales</taxon>
        <taxon>Neocallimastigaceae</taxon>
        <taxon>Piromyces</taxon>
    </lineage>
</organism>
<dbReference type="Gene3D" id="1.10.246.190">
    <property type="entry name" value="Autophagy protein Apg5, helix rich domain"/>
    <property type="match status" value="1"/>
</dbReference>
<dbReference type="InterPro" id="IPR048318">
    <property type="entry name" value="ATG5_UblB"/>
</dbReference>
<comment type="similarity">
    <text evidence="1 5">Belongs to the ATG5 family.</text>
</comment>
<evidence type="ECO:0000256" key="1">
    <source>
        <dbReference type="ARBA" id="ARBA00006910"/>
    </source>
</evidence>
<keyword evidence="5" id="KW-0472">Membrane</keyword>
<dbReference type="OrthoDB" id="272162at2759"/>
<evidence type="ECO:0000259" key="6">
    <source>
        <dbReference type="Pfam" id="PF04106"/>
    </source>
</evidence>
<dbReference type="InterPro" id="IPR042526">
    <property type="entry name" value="Atg5_HR"/>
</dbReference>
<dbReference type="InterPro" id="IPR048940">
    <property type="entry name" value="ATG5_HBR"/>
</dbReference>
<comment type="function">
    <text evidence="5">Involved in cytoplasm to vacuole transport (Cvt) and autophagic vesicle formation.</text>
</comment>
<evidence type="ECO:0000313" key="9">
    <source>
        <dbReference type="Proteomes" id="UP000193719"/>
    </source>
</evidence>
<evidence type="ECO:0000256" key="4">
    <source>
        <dbReference type="ARBA" id="ARBA00023006"/>
    </source>
</evidence>
<dbReference type="GO" id="GO:0061908">
    <property type="term" value="C:phagophore"/>
    <property type="evidence" value="ECO:0007669"/>
    <property type="project" value="TreeGrafter"/>
</dbReference>
<reference evidence="8 9" key="1">
    <citation type="submission" date="2016-08" db="EMBL/GenBank/DDBJ databases">
        <title>Genomes of anaerobic fungi encode conserved fungal cellulosomes for biomass hydrolysis.</title>
        <authorList>
            <consortium name="DOE Joint Genome Institute"/>
            <person name="Haitjema C.H."/>
            <person name="Gilmore S.P."/>
            <person name="Henske J.K."/>
            <person name="Solomon K.V."/>
            <person name="De Groot R."/>
            <person name="Kuo A."/>
            <person name="Mondo S.J."/>
            <person name="Salamov A.A."/>
            <person name="Labutti K."/>
            <person name="Zhao Z."/>
            <person name="Chiniquy J."/>
            <person name="Barry K."/>
            <person name="Brewer H.M."/>
            <person name="Purvine S.O."/>
            <person name="Wright A.T."/>
            <person name="Boxma B."/>
            <person name="Van Alen T."/>
            <person name="Hackstein J.H."/>
            <person name="Baker S.E."/>
            <person name="Grigoriev I.V."/>
            <person name="O'Malley M.A."/>
        </authorList>
    </citation>
    <scope>NUCLEOTIDE SEQUENCE [LARGE SCALE GENOMIC DNA]</scope>
    <source>
        <strain evidence="9">finn</strain>
    </source>
</reference>
<comment type="caution">
    <text evidence="8">The sequence shown here is derived from an EMBL/GenBank/DDBJ whole genome shotgun (WGS) entry which is preliminary data.</text>
</comment>
<protein>
    <recommendedName>
        <fullName evidence="5">Autophagy protein 5</fullName>
    </recommendedName>
</protein>
<dbReference type="GO" id="GO:0019776">
    <property type="term" value="F:Atg8-family ligase activity"/>
    <property type="evidence" value="ECO:0007669"/>
    <property type="project" value="TreeGrafter"/>
</dbReference>
<dbReference type="PANTHER" id="PTHR13040">
    <property type="entry name" value="AUTOPHAGY PROTEIN 5"/>
    <property type="match status" value="1"/>
</dbReference>
<evidence type="ECO:0000256" key="5">
    <source>
        <dbReference type="RuleBase" id="RU361202"/>
    </source>
</evidence>
<evidence type="ECO:0000259" key="7">
    <source>
        <dbReference type="Pfam" id="PF20637"/>
    </source>
</evidence>
<dbReference type="Gene3D" id="3.10.20.90">
    <property type="entry name" value="Phosphatidylinositol 3-kinase Catalytic Subunit, Chain A, domain 1"/>
    <property type="match status" value="1"/>
</dbReference>
<keyword evidence="2 5" id="KW-1017">Isopeptide bond</keyword>
<accession>A0A1Y1VGG7</accession>
<dbReference type="GO" id="GO:0034045">
    <property type="term" value="C:phagophore assembly site membrane"/>
    <property type="evidence" value="ECO:0007669"/>
    <property type="project" value="UniProtKB-SubCell"/>
</dbReference>
<dbReference type="GO" id="GO:0006995">
    <property type="term" value="P:cellular response to nitrogen starvation"/>
    <property type="evidence" value="ECO:0007669"/>
    <property type="project" value="TreeGrafter"/>
</dbReference>
<dbReference type="GO" id="GO:0000422">
    <property type="term" value="P:autophagy of mitochondrion"/>
    <property type="evidence" value="ECO:0007669"/>
    <property type="project" value="TreeGrafter"/>
</dbReference>
<comment type="subunit">
    <text evidence="5">Conjugated with ATG12.</text>
</comment>
<keyword evidence="5" id="KW-0813">Transport</keyword>
<dbReference type="GO" id="GO:0044233">
    <property type="term" value="C:mitochondria-associated endoplasmic reticulum membrane contact site"/>
    <property type="evidence" value="ECO:0007669"/>
    <property type="project" value="TreeGrafter"/>
</dbReference>
<dbReference type="PANTHER" id="PTHR13040:SF2">
    <property type="entry name" value="AUTOPHAGY PROTEIN 5"/>
    <property type="match status" value="1"/>
</dbReference>